<feature type="domain" description="4Fe-4S ferredoxin-type" evidence="12">
    <location>
        <begin position="207"/>
        <end position="236"/>
    </location>
</feature>
<dbReference type="Proteomes" id="UP001221189">
    <property type="component" value="Unassembled WGS sequence"/>
</dbReference>
<dbReference type="InterPro" id="IPR017896">
    <property type="entry name" value="4Fe4S_Fe-S-bd"/>
</dbReference>
<evidence type="ECO:0000256" key="4">
    <source>
        <dbReference type="ARBA" id="ARBA00022448"/>
    </source>
</evidence>
<evidence type="ECO:0000256" key="9">
    <source>
        <dbReference type="ARBA" id="ARBA00023004"/>
    </source>
</evidence>
<gene>
    <name evidence="13" type="primary">narH</name>
    <name evidence="13" type="ORF">PRZ03_17975</name>
</gene>
<comment type="subcellular location">
    <subcellularLocation>
        <location evidence="3">Cell envelope</location>
    </subcellularLocation>
</comment>
<keyword evidence="8" id="KW-0249">Electron transport</keyword>
<dbReference type="PANTHER" id="PTHR43518:SF1">
    <property type="entry name" value="RESPIRATORY NITRATE REDUCTASE 1 BETA CHAIN"/>
    <property type="match status" value="1"/>
</dbReference>
<evidence type="ECO:0000256" key="8">
    <source>
        <dbReference type="ARBA" id="ARBA00022982"/>
    </source>
</evidence>
<dbReference type="RefSeq" id="WP_273601618.1">
    <property type="nucleotide sequence ID" value="NZ_JAQQXT010000012.1"/>
</dbReference>
<proteinExistence type="predicted"/>
<dbReference type="Pfam" id="PF14711">
    <property type="entry name" value="Nitr_red_bet_C"/>
    <property type="match status" value="1"/>
</dbReference>
<feature type="domain" description="4Fe-4S ferredoxin-type" evidence="12">
    <location>
        <begin position="174"/>
        <end position="205"/>
    </location>
</feature>
<comment type="cofactor">
    <cofactor evidence="1">
        <name>[3Fe-4S] cluster</name>
        <dbReference type="ChEBI" id="CHEBI:21137"/>
    </cofactor>
</comment>
<keyword evidence="9" id="KW-0408">Iron</keyword>
<evidence type="ECO:0000256" key="11">
    <source>
        <dbReference type="ARBA" id="ARBA00023291"/>
    </source>
</evidence>
<evidence type="ECO:0000313" key="14">
    <source>
        <dbReference type="Proteomes" id="UP001221189"/>
    </source>
</evidence>
<dbReference type="Gene3D" id="3.30.70.20">
    <property type="match status" value="3"/>
</dbReference>
<keyword evidence="11" id="KW-0003">3Fe-4S</keyword>
<dbReference type="PROSITE" id="PS51379">
    <property type="entry name" value="4FE4S_FER_2"/>
    <property type="match status" value="3"/>
</dbReference>
<keyword evidence="7" id="KW-0677">Repeat</keyword>
<comment type="cofactor">
    <cofactor evidence="2">
        <name>[4Fe-4S] cluster</name>
        <dbReference type="ChEBI" id="CHEBI:49883"/>
    </cofactor>
</comment>
<dbReference type="InterPro" id="IPR038262">
    <property type="entry name" value="Nitr_red_bet_C_sf"/>
</dbReference>
<evidence type="ECO:0000256" key="5">
    <source>
        <dbReference type="ARBA" id="ARBA00022485"/>
    </source>
</evidence>
<evidence type="ECO:0000256" key="6">
    <source>
        <dbReference type="ARBA" id="ARBA00022723"/>
    </source>
</evidence>
<accession>A0ABT5KJ60</accession>
<dbReference type="EMBL" id="JAQQXT010000012">
    <property type="protein sequence ID" value="MDC8773474.1"/>
    <property type="molecule type" value="Genomic_DNA"/>
</dbReference>
<evidence type="ECO:0000256" key="10">
    <source>
        <dbReference type="ARBA" id="ARBA00023014"/>
    </source>
</evidence>
<reference evidence="13 14" key="1">
    <citation type="submission" date="2022-10" db="EMBL/GenBank/DDBJ databases">
        <title>Paucibacter sp. hw1 Genome sequencing.</title>
        <authorList>
            <person name="Park S."/>
        </authorList>
    </citation>
    <scope>NUCLEOTIDE SEQUENCE [LARGE SCALE GENOMIC DNA]</scope>
    <source>
        <strain evidence="14">hw1</strain>
    </source>
</reference>
<dbReference type="SUPFAM" id="SSF54862">
    <property type="entry name" value="4Fe-4S ferredoxins"/>
    <property type="match status" value="1"/>
</dbReference>
<evidence type="ECO:0000256" key="2">
    <source>
        <dbReference type="ARBA" id="ARBA00001966"/>
    </source>
</evidence>
<dbReference type="Pfam" id="PF13247">
    <property type="entry name" value="Fer4_11"/>
    <property type="match status" value="1"/>
</dbReference>
<keyword evidence="6" id="KW-0479">Metal-binding</keyword>
<name>A0ABT5KJ60_9BURK</name>
<dbReference type="NCBIfam" id="TIGR01660">
    <property type="entry name" value="narH"/>
    <property type="match status" value="1"/>
</dbReference>
<comment type="caution">
    <text evidence="13">The sequence shown here is derived from an EMBL/GenBank/DDBJ whole genome shotgun (WGS) entry which is preliminary data.</text>
</comment>
<evidence type="ECO:0000313" key="13">
    <source>
        <dbReference type="EMBL" id="MDC8773474.1"/>
    </source>
</evidence>
<dbReference type="InterPro" id="IPR006547">
    <property type="entry name" value="NO3_Rdtase_bsu"/>
</dbReference>
<dbReference type="CDD" id="cd10557">
    <property type="entry name" value="NarH_beta-like"/>
    <property type="match status" value="1"/>
</dbReference>
<organism evidence="13 14">
    <name type="scientific">Roseateles albus</name>
    <dbReference type="NCBI Taxonomy" id="2987525"/>
    <lineage>
        <taxon>Bacteria</taxon>
        <taxon>Pseudomonadati</taxon>
        <taxon>Pseudomonadota</taxon>
        <taxon>Betaproteobacteria</taxon>
        <taxon>Burkholderiales</taxon>
        <taxon>Sphaerotilaceae</taxon>
        <taxon>Roseateles</taxon>
    </lineage>
</organism>
<keyword evidence="4" id="KW-0813">Transport</keyword>
<dbReference type="InterPro" id="IPR029263">
    <property type="entry name" value="Nitr_red_bet_C"/>
</dbReference>
<dbReference type="Gene3D" id="1.10.3650.10">
    <property type="entry name" value="nitrate reductase domain like"/>
    <property type="match status" value="1"/>
</dbReference>
<keyword evidence="5" id="KW-0004">4Fe-4S</keyword>
<evidence type="ECO:0000256" key="7">
    <source>
        <dbReference type="ARBA" id="ARBA00022737"/>
    </source>
</evidence>
<evidence type="ECO:0000259" key="12">
    <source>
        <dbReference type="PROSITE" id="PS51379"/>
    </source>
</evidence>
<protein>
    <submittedName>
        <fullName evidence="13">Nitrate reductase subunit beta</fullName>
    </submittedName>
</protein>
<keyword evidence="10" id="KW-0411">Iron-sulfur</keyword>
<sequence length="507" mass="57578">MKVRAQIGMVLNLDKCIGCHTCSVTCKNVWTNRPGVEYAWFNNVETKPGIGYPKEWENQDRWNGGWHRKANGQIEPRQGGKWKLLMRIFSNPNLPEIDDYYEPFTFDYDHLQSAPKSKAAPTARPRSLITGKRMEKIEWGPNWEEILGGEFAKRSKDVNFENVQKEMYGQFENTFMMYLPRLCEHCLNPACVASCPSGSIYKREEDGIVLIDQDKCRGWRMCVSGCPYKKIYYNWQSGKAEKCIFCYPRIEAGQPTVCSETCVGRIRYLGVLLYDADRIQEAASVVNDKDLYQAQLDIFLDPNDPKVIEQARKDGIPDAWMASARKSPVYKMAVEWKVALPLHPEYRTLPMVWYVPPLSPISAAANSGALGLNGQIPDVKQLRIPVQYLANLLTAGDVPPVERALERMLAMRAYQRSKHVDGFENKAVLDQVGLLKHEVEDMYQTMAIANYEDRFVIPTTHREYAENTFDIRGGCGFSFGNGCSDGQTETSLFGGAKKRTIPIKATV</sequence>
<dbReference type="PANTHER" id="PTHR43518">
    <property type="entry name" value="NITRATE REDUCTASE BETA SUBUNIT"/>
    <property type="match status" value="1"/>
</dbReference>
<keyword evidence="14" id="KW-1185">Reference proteome</keyword>
<feature type="domain" description="4Fe-4S ferredoxin-type" evidence="12">
    <location>
        <begin position="7"/>
        <end position="35"/>
    </location>
</feature>
<evidence type="ECO:0000256" key="1">
    <source>
        <dbReference type="ARBA" id="ARBA00001927"/>
    </source>
</evidence>
<evidence type="ECO:0000256" key="3">
    <source>
        <dbReference type="ARBA" id="ARBA00004196"/>
    </source>
</evidence>